<dbReference type="InterPro" id="IPR036390">
    <property type="entry name" value="WH_DNA-bd_sf"/>
</dbReference>
<dbReference type="GO" id="GO:0043565">
    <property type="term" value="F:sequence-specific DNA binding"/>
    <property type="evidence" value="ECO:0007669"/>
    <property type="project" value="TreeGrafter"/>
</dbReference>
<evidence type="ECO:0000313" key="6">
    <source>
        <dbReference type="EMBL" id="MBR7783827.1"/>
    </source>
</evidence>
<comment type="caution">
    <text evidence="6">The sequence shown here is derived from an EMBL/GenBank/DDBJ whole genome shotgun (WGS) entry which is preliminary data.</text>
</comment>
<evidence type="ECO:0000256" key="1">
    <source>
        <dbReference type="ARBA" id="ARBA00009437"/>
    </source>
</evidence>
<dbReference type="PANTHER" id="PTHR30537:SF72">
    <property type="entry name" value="LYSR FAMILY TRANSCRIPTIONAL REGULATOR"/>
    <property type="match status" value="1"/>
</dbReference>
<gene>
    <name evidence="6" type="ORF">KDM89_16900</name>
</gene>
<dbReference type="SUPFAM" id="SSF53850">
    <property type="entry name" value="Periplasmic binding protein-like II"/>
    <property type="match status" value="1"/>
</dbReference>
<dbReference type="InterPro" id="IPR000847">
    <property type="entry name" value="LysR_HTH_N"/>
</dbReference>
<keyword evidence="3" id="KW-0238">DNA-binding</keyword>
<name>A0A941DMD8_9BURK</name>
<dbReference type="Gene3D" id="1.10.10.10">
    <property type="entry name" value="Winged helix-like DNA-binding domain superfamily/Winged helix DNA-binding domain"/>
    <property type="match status" value="1"/>
</dbReference>
<proteinExistence type="inferred from homology"/>
<dbReference type="Gene3D" id="3.40.190.290">
    <property type="match status" value="1"/>
</dbReference>
<dbReference type="PROSITE" id="PS50931">
    <property type="entry name" value="HTH_LYSR"/>
    <property type="match status" value="1"/>
</dbReference>
<accession>A0A941DMD8</accession>
<evidence type="ECO:0000259" key="5">
    <source>
        <dbReference type="PROSITE" id="PS50931"/>
    </source>
</evidence>
<evidence type="ECO:0000256" key="3">
    <source>
        <dbReference type="ARBA" id="ARBA00023125"/>
    </source>
</evidence>
<dbReference type="AlphaFoldDB" id="A0A941DMD8"/>
<dbReference type="GO" id="GO:0006351">
    <property type="term" value="P:DNA-templated transcription"/>
    <property type="evidence" value="ECO:0007669"/>
    <property type="project" value="TreeGrafter"/>
</dbReference>
<dbReference type="CDD" id="cd08422">
    <property type="entry name" value="PBP2_CrgA_like"/>
    <property type="match status" value="1"/>
</dbReference>
<dbReference type="Pfam" id="PF00126">
    <property type="entry name" value="HTH_1"/>
    <property type="match status" value="1"/>
</dbReference>
<keyword evidence="4" id="KW-0804">Transcription</keyword>
<dbReference type="EMBL" id="JAGSPN010000015">
    <property type="protein sequence ID" value="MBR7783827.1"/>
    <property type="molecule type" value="Genomic_DNA"/>
</dbReference>
<keyword evidence="2" id="KW-0805">Transcription regulation</keyword>
<dbReference type="InterPro" id="IPR005119">
    <property type="entry name" value="LysR_subst-bd"/>
</dbReference>
<organism evidence="6 7">
    <name type="scientific">Undibacterium luofuense</name>
    <dbReference type="NCBI Taxonomy" id="2828733"/>
    <lineage>
        <taxon>Bacteria</taxon>
        <taxon>Pseudomonadati</taxon>
        <taxon>Pseudomonadota</taxon>
        <taxon>Betaproteobacteria</taxon>
        <taxon>Burkholderiales</taxon>
        <taxon>Oxalobacteraceae</taxon>
        <taxon>Undibacterium</taxon>
    </lineage>
</organism>
<dbReference type="SUPFAM" id="SSF46785">
    <property type="entry name" value="Winged helix' DNA-binding domain"/>
    <property type="match status" value="1"/>
</dbReference>
<comment type="similarity">
    <text evidence="1">Belongs to the LysR transcriptional regulatory family.</text>
</comment>
<sequence>MLNRLEMLRIFCIAAECKNFKEAAVRLHMSPQAVTRAIQELESLSGEMLFHRNTRQTRITHFGAALALRARHSVDAVDQLFQSFQEDQQEQIRGPVTLTAAVALGEDYLIPVLAELQQRYPLLQTDVRLSDATADTVDEQIDIGLRLGHVRNASMIARRVAQAGFVFVGTPALIARCGAPQTLEDLDKLPVTAVIDPNTGRPWPWFLADGQFWHPRQPAIQVTDTRAECRAMLHGMGFGQLIGFMAHPYLQNGQLQRVLPQLDPAPWDLYIYRPQRGPVAPRIRVVYDALCAAFSDTNRFPGMPDTD</sequence>
<dbReference type="Proteomes" id="UP000680067">
    <property type="component" value="Unassembled WGS sequence"/>
</dbReference>
<dbReference type="RefSeq" id="WP_212689100.1">
    <property type="nucleotide sequence ID" value="NZ_JAGSPN010000015.1"/>
</dbReference>
<dbReference type="GO" id="GO:0003700">
    <property type="term" value="F:DNA-binding transcription factor activity"/>
    <property type="evidence" value="ECO:0007669"/>
    <property type="project" value="InterPro"/>
</dbReference>
<evidence type="ECO:0000256" key="4">
    <source>
        <dbReference type="ARBA" id="ARBA00023163"/>
    </source>
</evidence>
<dbReference type="InterPro" id="IPR058163">
    <property type="entry name" value="LysR-type_TF_proteobact-type"/>
</dbReference>
<dbReference type="InterPro" id="IPR036388">
    <property type="entry name" value="WH-like_DNA-bd_sf"/>
</dbReference>
<dbReference type="Pfam" id="PF03466">
    <property type="entry name" value="LysR_substrate"/>
    <property type="match status" value="1"/>
</dbReference>
<evidence type="ECO:0000256" key="2">
    <source>
        <dbReference type="ARBA" id="ARBA00023015"/>
    </source>
</evidence>
<keyword evidence="7" id="KW-1185">Reference proteome</keyword>
<evidence type="ECO:0000313" key="7">
    <source>
        <dbReference type="Proteomes" id="UP000680067"/>
    </source>
</evidence>
<reference evidence="6" key="1">
    <citation type="submission" date="2021-04" db="EMBL/GenBank/DDBJ databases">
        <title>novel species isolated from subtropical streams in China.</title>
        <authorList>
            <person name="Lu H."/>
        </authorList>
    </citation>
    <scope>NUCLEOTIDE SEQUENCE</scope>
    <source>
        <strain evidence="6">LFS511W</strain>
    </source>
</reference>
<protein>
    <submittedName>
        <fullName evidence="6">LysR family transcriptional regulator</fullName>
    </submittedName>
</protein>
<dbReference type="PANTHER" id="PTHR30537">
    <property type="entry name" value="HTH-TYPE TRANSCRIPTIONAL REGULATOR"/>
    <property type="match status" value="1"/>
</dbReference>
<feature type="domain" description="HTH lysR-type" evidence="5">
    <location>
        <begin position="1"/>
        <end position="60"/>
    </location>
</feature>